<dbReference type="Gene3D" id="3.40.50.11970">
    <property type="match status" value="1"/>
</dbReference>
<comment type="caution">
    <text evidence="1">The sequence shown here is derived from an EMBL/GenBank/DDBJ whole genome shotgun (WGS) entry which is preliminary data.</text>
</comment>
<organism evidence="1">
    <name type="scientific">marine sediment metagenome</name>
    <dbReference type="NCBI Taxonomy" id="412755"/>
    <lineage>
        <taxon>unclassified sequences</taxon>
        <taxon>metagenomes</taxon>
        <taxon>ecological metagenomes</taxon>
    </lineage>
</organism>
<name>X1BK57_9ZZZZ</name>
<protein>
    <submittedName>
        <fullName evidence="1">Uncharacterized protein</fullName>
    </submittedName>
</protein>
<evidence type="ECO:0000313" key="1">
    <source>
        <dbReference type="EMBL" id="GAG81567.1"/>
    </source>
</evidence>
<gene>
    <name evidence="1" type="ORF">S01H4_21655</name>
</gene>
<feature type="non-terminal residue" evidence="1">
    <location>
        <position position="65"/>
    </location>
</feature>
<accession>X1BK57</accession>
<sequence length="65" mass="7145">MVYMTASDLDQEAAKDINEMEKAASELPGTVKLTVLWDHGAGLGGANFDDEDFHTMDWLTTPEIT</sequence>
<reference evidence="1" key="1">
    <citation type="journal article" date="2014" name="Front. Microbiol.">
        <title>High frequency of phylogenetically diverse reductive dehalogenase-homologous genes in deep subseafloor sedimentary metagenomes.</title>
        <authorList>
            <person name="Kawai M."/>
            <person name="Futagami T."/>
            <person name="Toyoda A."/>
            <person name="Takaki Y."/>
            <person name="Nishi S."/>
            <person name="Hori S."/>
            <person name="Arai W."/>
            <person name="Tsubouchi T."/>
            <person name="Morono Y."/>
            <person name="Uchiyama I."/>
            <person name="Ito T."/>
            <person name="Fujiyama A."/>
            <person name="Inagaki F."/>
            <person name="Takami H."/>
        </authorList>
    </citation>
    <scope>NUCLEOTIDE SEQUENCE</scope>
    <source>
        <strain evidence="1">Expedition CK06-06</strain>
    </source>
</reference>
<proteinExistence type="predicted"/>
<dbReference type="AlphaFoldDB" id="X1BK57"/>
<dbReference type="EMBL" id="BART01009833">
    <property type="protein sequence ID" value="GAG81567.1"/>
    <property type="molecule type" value="Genomic_DNA"/>
</dbReference>